<sequence length="261" mass="29457">MIKCQDISYSYDGIHTDLDELSYSINQGEWLGIIGPNGSGKSTFLNILCGLFKPSKGNVMLDGEFVTNMSNKQIAKKIAVLSQQNSYTYSYEVKETVKLGRLAHSNSFFPSWSTIDETAVNNAMMMTGTEKMEKSFINEISGGERQRVFLAQCFAQETPYIFLDEPSNHLDLMHTIKILDVLKELQKQENKTIVTVFHDLNLASLYCDRLLGLKDGKIYIEGNTDSVLSEDLLKGLYDTSFQILDNPETNKKVIIYKSNVL</sequence>
<evidence type="ECO:0000256" key="1">
    <source>
        <dbReference type="ARBA" id="ARBA00022448"/>
    </source>
</evidence>
<evidence type="ECO:0000256" key="4">
    <source>
        <dbReference type="ARBA" id="ARBA00022967"/>
    </source>
</evidence>
<keyword evidence="2" id="KW-0547">Nucleotide-binding</keyword>
<dbReference type="RefSeq" id="WP_069031840.1">
    <property type="nucleotide sequence ID" value="NZ_MDKC01000001.1"/>
</dbReference>
<dbReference type="EMBL" id="MDKC01000001">
    <property type="protein sequence ID" value="ODG93645.1"/>
    <property type="molecule type" value="Genomic_DNA"/>
</dbReference>
<dbReference type="PANTHER" id="PTHR42794:SF1">
    <property type="entry name" value="HEMIN IMPORT ATP-BINDING PROTEIN HMUV"/>
    <property type="match status" value="1"/>
</dbReference>
<evidence type="ECO:0000313" key="6">
    <source>
        <dbReference type="EMBL" id="ODG93645.1"/>
    </source>
</evidence>
<dbReference type="InterPro" id="IPR003593">
    <property type="entry name" value="AAA+_ATPase"/>
</dbReference>
<feature type="domain" description="ABC transporter" evidence="5">
    <location>
        <begin position="2"/>
        <end position="240"/>
    </location>
</feature>
<protein>
    <recommendedName>
        <fullName evidence="5">ABC transporter domain-containing protein</fullName>
    </recommendedName>
</protein>
<comment type="caution">
    <text evidence="6">The sequence shown here is derived from an EMBL/GenBank/DDBJ whole genome shotgun (WGS) entry which is preliminary data.</text>
</comment>
<dbReference type="PROSITE" id="PS50893">
    <property type="entry name" value="ABC_TRANSPORTER_2"/>
    <property type="match status" value="1"/>
</dbReference>
<evidence type="ECO:0000259" key="5">
    <source>
        <dbReference type="PROSITE" id="PS50893"/>
    </source>
</evidence>
<dbReference type="InterPro" id="IPR017871">
    <property type="entry name" value="ABC_transporter-like_CS"/>
</dbReference>
<evidence type="ECO:0000313" key="7">
    <source>
        <dbReference type="Proteomes" id="UP000094580"/>
    </source>
</evidence>
<dbReference type="Proteomes" id="UP000094580">
    <property type="component" value="Unassembled WGS sequence"/>
</dbReference>
<keyword evidence="4" id="KW-1278">Translocase</keyword>
<dbReference type="PANTHER" id="PTHR42794">
    <property type="entry name" value="HEMIN IMPORT ATP-BINDING PROTEIN HMUV"/>
    <property type="match status" value="1"/>
</dbReference>
<keyword evidence="1" id="KW-0813">Transport</keyword>
<dbReference type="PROSITE" id="PS00211">
    <property type="entry name" value="ABC_TRANSPORTER_1"/>
    <property type="match status" value="1"/>
</dbReference>
<dbReference type="Pfam" id="PF00005">
    <property type="entry name" value="ABC_tran"/>
    <property type="match status" value="1"/>
</dbReference>
<keyword evidence="3" id="KW-0067">ATP-binding</keyword>
<gene>
    <name evidence="6" type="ORF">BED47_00285</name>
</gene>
<proteinExistence type="predicted"/>
<dbReference type="InterPro" id="IPR027417">
    <property type="entry name" value="P-loop_NTPase"/>
</dbReference>
<reference evidence="6 7" key="1">
    <citation type="submission" date="2016-07" db="EMBL/GenBank/DDBJ databases">
        <authorList>
            <person name="Townsley L."/>
            <person name="Shank E.A."/>
        </authorList>
    </citation>
    <scope>NUCLEOTIDE SEQUENCE [LARGE SCALE GENOMIC DNA]</scope>
    <source>
        <strain evidence="6 7">CH01</strain>
    </source>
</reference>
<evidence type="ECO:0000256" key="3">
    <source>
        <dbReference type="ARBA" id="ARBA00022840"/>
    </source>
</evidence>
<dbReference type="InterPro" id="IPR003439">
    <property type="entry name" value="ABC_transporter-like_ATP-bd"/>
</dbReference>
<dbReference type="Gene3D" id="3.40.50.300">
    <property type="entry name" value="P-loop containing nucleotide triphosphate hydrolases"/>
    <property type="match status" value="1"/>
</dbReference>
<evidence type="ECO:0000256" key="2">
    <source>
        <dbReference type="ARBA" id="ARBA00022741"/>
    </source>
</evidence>
<name>A0ABX2ZV81_9BACI</name>
<dbReference type="SUPFAM" id="SSF52540">
    <property type="entry name" value="P-loop containing nucleoside triphosphate hydrolases"/>
    <property type="match status" value="1"/>
</dbReference>
<keyword evidence="7" id="KW-1185">Reference proteome</keyword>
<dbReference type="CDD" id="cd03214">
    <property type="entry name" value="ABC_Iron-Siderophores_B12_Hemin"/>
    <property type="match status" value="1"/>
</dbReference>
<accession>A0ABX2ZV81</accession>
<organism evidence="6 7">
    <name type="scientific">Gottfriedia luciferensis</name>
    <dbReference type="NCBI Taxonomy" id="178774"/>
    <lineage>
        <taxon>Bacteria</taxon>
        <taxon>Bacillati</taxon>
        <taxon>Bacillota</taxon>
        <taxon>Bacilli</taxon>
        <taxon>Bacillales</taxon>
        <taxon>Bacillaceae</taxon>
        <taxon>Gottfriedia</taxon>
    </lineage>
</organism>
<dbReference type="SMART" id="SM00382">
    <property type="entry name" value="AAA"/>
    <property type="match status" value="1"/>
</dbReference>